<dbReference type="PANTHER" id="PTHR22763">
    <property type="entry name" value="RING ZINC FINGER PROTEIN"/>
    <property type="match status" value="1"/>
</dbReference>
<keyword evidence="11" id="KW-0862">Zinc</keyword>
<gene>
    <name evidence="18" type="ORF">D9Q98_000719</name>
</gene>
<keyword evidence="7" id="KW-0479">Metal-binding</keyword>
<feature type="region of interest" description="Disordered" evidence="15">
    <location>
        <begin position="167"/>
        <end position="186"/>
    </location>
</feature>
<dbReference type="PROSITE" id="PS50089">
    <property type="entry name" value="ZF_RING_2"/>
    <property type="match status" value="1"/>
</dbReference>
<keyword evidence="10" id="KW-0833">Ubl conjugation pathway</keyword>
<evidence type="ECO:0000256" key="12">
    <source>
        <dbReference type="ARBA" id="ARBA00022989"/>
    </source>
</evidence>
<feature type="transmembrane region" description="Helical" evidence="16">
    <location>
        <begin position="440"/>
        <end position="459"/>
    </location>
</feature>
<dbReference type="GO" id="GO:0061630">
    <property type="term" value="F:ubiquitin protein ligase activity"/>
    <property type="evidence" value="ECO:0007669"/>
    <property type="project" value="UniProtKB-EC"/>
</dbReference>
<protein>
    <recommendedName>
        <fullName evidence="4">RING-type E3 ubiquitin transferase</fullName>
        <ecNumber evidence="4">2.3.2.27</ecNumber>
    </recommendedName>
</protein>
<dbReference type="PANTHER" id="PTHR22763:SF162">
    <property type="entry name" value="TRANSMEMBRANE E3 UBIQUITIN-PROTEIN LIGASE 1"/>
    <property type="match status" value="1"/>
</dbReference>
<dbReference type="InterPro" id="IPR050731">
    <property type="entry name" value="HRD1_E3_ubiq-ligases"/>
</dbReference>
<sequence length="637" mass="69490">MLLRVPLALGLVVPLILLGLRTWDGTHPRLLATAAWQNIGVGAGGERRLLESPSNITATHRGVWHKLTFPAPASDLGWLQQSTGIAVIKLRIVGSPEGGVFNVEGDMVLRDGQYVSSGDSMFRLQGVHVPAAGRLMAVVQPARVILQPVPAPCMKPQWRHDTLLSGRRVQKPRAAKQQQGSADAEWRQHGDEVLRAAARQLAVMASNGQAAAAGAGSDELTPPKAPAGNSQKLSWQACDFMLDLRVHAAAAPAAHSARRGRSGGDDPALSLRQRMLGGSQRSDEARGVEDGAVQVDGAADLALNGTLVSRSCGMRLSLSLATARVDEYHSKAGNYTLMITALGFLQVLLLLRQMEACSTPALASRVSLLTLAHQAVLDAYLCLVHLTLGIMLDSLLHSFGTVAFMQFVVFAIFEFRFLLSVWRARGGASDPWAAHREVSVLYARFYAALLGGILLTYQLQRHMPLLMFVFFSFWLPQIVLCLRTDCRQPLRPEFVLGTSLARLALPLYIYGCPSNLLRVQPDLPLCTALVAFVGLQCAVLMAQHWWGPRCFVPKALLPQRYDYSRLQPAARCVGSCDVEGAEGCSRECVICMSQVDVCDRSERALTPCCHTFHRACLEQWLSHKHDCPTCRRALPPL</sequence>
<evidence type="ECO:0000256" key="7">
    <source>
        <dbReference type="ARBA" id="ARBA00022723"/>
    </source>
</evidence>
<dbReference type="Pfam" id="PF13639">
    <property type="entry name" value="zf-RING_2"/>
    <property type="match status" value="1"/>
</dbReference>
<evidence type="ECO:0000256" key="2">
    <source>
        <dbReference type="ARBA" id="ARBA00004127"/>
    </source>
</evidence>
<evidence type="ECO:0000256" key="6">
    <source>
        <dbReference type="ARBA" id="ARBA00022692"/>
    </source>
</evidence>
<dbReference type="InterPro" id="IPR013083">
    <property type="entry name" value="Znf_RING/FYVE/PHD"/>
</dbReference>
<evidence type="ECO:0000313" key="18">
    <source>
        <dbReference type="EMBL" id="KAI3438284.1"/>
    </source>
</evidence>
<evidence type="ECO:0000259" key="17">
    <source>
        <dbReference type="PROSITE" id="PS50089"/>
    </source>
</evidence>
<dbReference type="GO" id="GO:0008270">
    <property type="term" value="F:zinc ion binding"/>
    <property type="evidence" value="ECO:0007669"/>
    <property type="project" value="UniProtKB-KW"/>
</dbReference>
<keyword evidence="5" id="KW-0808">Transferase</keyword>
<evidence type="ECO:0000256" key="3">
    <source>
        <dbReference type="ARBA" id="ARBA00004906"/>
    </source>
</evidence>
<keyword evidence="12 16" id="KW-1133">Transmembrane helix</keyword>
<comment type="pathway">
    <text evidence="3">Protein modification; protein ubiquitination.</text>
</comment>
<dbReference type="InterPro" id="IPR001841">
    <property type="entry name" value="Znf_RING"/>
</dbReference>
<dbReference type="Proteomes" id="UP001055712">
    <property type="component" value="Unassembled WGS sequence"/>
</dbReference>
<comment type="subcellular location">
    <subcellularLocation>
        <location evidence="2">Endomembrane system</location>
        <topology evidence="2">Multi-pass membrane protein</topology>
    </subcellularLocation>
</comment>
<name>A0A9D4TZN9_CHLVU</name>
<dbReference type="SMART" id="SM00184">
    <property type="entry name" value="RING"/>
    <property type="match status" value="1"/>
</dbReference>
<evidence type="ECO:0000256" key="5">
    <source>
        <dbReference type="ARBA" id="ARBA00022679"/>
    </source>
</evidence>
<accession>A0A9D4TZN9</accession>
<evidence type="ECO:0000256" key="1">
    <source>
        <dbReference type="ARBA" id="ARBA00000900"/>
    </source>
</evidence>
<dbReference type="GO" id="GO:0043161">
    <property type="term" value="P:proteasome-mediated ubiquitin-dependent protein catabolic process"/>
    <property type="evidence" value="ECO:0007669"/>
    <property type="project" value="TreeGrafter"/>
</dbReference>
<keyword evidence="13 16" id="KW-0472">Membrane</keyword>
<keyword evidence="8" id="KW-0732">Signal</keyword>
<organism evidence="18 19">
    <name type="scientific">Chlorella vulgaris</name>
    <name type="common">Green alga</name>
    <dbReference type="NCBI Taxonomy" id="3077"/>
    <lineage>
        <taxon>Eukaryota</taxon>
        <taxon>Viridiplantae</taxon>
        <taxon>Chlorophyta</taxon>
        <taxon>core chlorophytes</taxon>
        <taxon>Trebouxiophyceae</taxon>
        <taxon>Chlorellales</taxon>
        <taxon>Chlorellaceae</taxon>
        <taxon>Chlorella clade</taxon>
        <taxon>Chlorella</taxon>
    </lineage>
</organism>
<evidence type="ECO:0000256" key="10">
    <source>
        <dbReference type="ARBA" id="ARBA00022786"/>
    </source>
</evidence>
<reference evidence="18" key="2">
    <citation type="submission" date="2020-11" db="EMBL/GenBank/DDBJ databases">
        <authorList>
            <person name="Cecchin M."/>
            <person name="Marcolungo L."/>
            <person name="Rossato M."/>
            <person name="Girolomoni L."/>
            <person name="Cosentino E."/>
            <person name="Cuine S."/>
            <person name="Li-Beisson Y."/>
            <person name="Delledonne M."/>
            <person name="Ballottari M."/>
        </authorList>
    </citation>
    <scope>NUCLEOTIDE SEQUENCE</scope>
    <source>
        <strain evidence="18">211/11P</strain>
        <tissue evidence="18">Whole cell</tissue>
    </source>
</reference>
<dbReference type="InterPro" id="IPR021319">
    <property type="entry name" value="DUF2921"/>
</dbReference>
<evidence type="ECO:0000256" key="9">
    <source>
        <dbReference type="ARBA" id="ARBA00022771"/>
    </source>
</evidence>
<dbReference type="EC" id="2.3.2.27" evidence="4"/>
<keyword evidence="9 14" id="KW-0863">Zinc-finger</keyword>
<dbReference type="OrthoDB" id="9984778at2759"/>
<feature type="transmembrane region" description="Helical" evidence="16">
    <location>
        <begin position="465"/>
        <end position="482"/>
    </location>
</feature>
<comment type="catalytic activity">
    <reaction evidence="1">
        <text>S-ubiquitinyl-[E2 ubiquitin-conjugating enzyme]-L-cysteine + [acceptor protein]-L-lysine = [E2 ubiquitin-conjugating enzyme]-L-cysteine + N(6)-ubiquitinyl-[acceptor protein]-L-lysine.</text>
        <dbReference type="EC" id="2.3.2.27"/>
    </reaction>
</comment>
<dbReference type="SUPFAM" id="SSF57850">
    <property type="entry name" value="RING/U-box"/>
    <property type="match status" value="1"/>
</dbReference>
<keyword evidence="6 16" id="KW-0812">Transmembrane</keyword>
<dbReference type="AlphaFoldDB" id="A0A9D4TZN9"/>
<feature type="domain" description="RING-type" evidence="17">
    <location>
        <begin position="588"/>
        <end position="631"/>
    </location>
</feature>
<dbReference type="GO" id="GO:0012505">
    <property type="term" value="C:endomembrane system"/>
    <property type="evidence" value="ECO:0007669"/>
    <property type="project" value="UniProtKB-SubCell"/>
</dbReference>
<evidence type="ECO:0000256" key="14">
    <source>
        <dbReference type="PROSITE-ProRule" id="PRU00175"/>
    </source>
</evidence>
<evidence type="ECO:0000313" key="19">
    <source>
        <dbReference type="Proteomes" id="UP001055712"/>
    </source>
</evidence>
<dbReference type="Gene3D" id="3.30.40.10">
    <property type="entry name" value="Zinc/RING finger domain, C3HC4 (zinc finger)"/>
    <property type="match status" value="1"/>
</dbReference>
<evidence type="ECO:0000256" key="4">
    <source>
        <dbReference type="ARBA" id="ARBA00012483"/>
    </source>
</evidence>
<dbReference type="Pfam" id="PF11145">
    <property type="entry name" value="DUF2921"/>
    <property type="match status" value="1"/>
</dbReference>
<evidence type="ECO:0000256" key="11">
    <source>
        <dbReference type="ARBA" id="ARBA00022833"/>
    </source>
</evidence>
<evidence type="ECO:0000256" key="8">
    <source>
        <dbReference type="ARBA" id="ARBA00022729"/>
    </source>
</evidence>
<keyword evidence="19" id="KW-1185">Reference proteome</keyword>
<feature type="transmembrane region" description="Helical" evidence="16">
    <location>
        <begin position="398"/>
        <end position="419"/>
    </location>
</feature>
<proteinExistence type="predicted"/>
<feature type="transmembrane region" description="Helical" evidence="16">
    <location>
        <begin position="523"/>
        <end position="542"/>
    </location>
</feature>
<comment type="caution">
    <text evidence="18">The sequence shown here is derived from an EMBL/GenBank/DDBJ whole genome shotgun (WGS) entry which is preliminary data.</text>
</comment>
<evidence type="ECO:0000256" key="15">
    <source>
        <dbReference type="SAM" id="MobiDB-lite"/>
    </source>
</evidence>
<evidence type="ECO:0000256" key="13">
    <source>
        <dbReference type="ARBA" id="ARBA00023136"/>
    </source>
</evidence>
<reference evidence="18" key="1">
    <citation type="journal article" date="2019" name="Plant J.">
        <title>Chlorella vulgaris genome assembly and annotation reveals the molecular basis for metabolic acclimation to high light conditions.</title>
        <authorList>
            <person name="Cecchin M."/>
            <person name="Marcolungo L."/>
            <person name="Rossato M."/>
            <person name="Girolomoni L."/>
            <person name="Cosentino E."/>
            <person name="Cuine S."/>
            <person name="Li-Beisson Y."/>
            <person name="Delledonne M."/>
            <person name="Ballottari M."/>
        </authorList>
    </citation>
    <scope>NUCLEOTIDE SEQUENCE</scope>
    <source>
        <strain evidence="18">211/11P</strain>
    </source>
</reference>
<evidence type="ECO:0000256" key="16">
    <source>
        <dbReference type="SAM" id="Phobius"/>
    </source>
</evidence>
<dbReference type="EMBL" id="SIDB01000001">
    <property type="protein sequence ID" value="KAI3438284.1"/>
    <property type="molecule type" value="Genomic_DNA"/>
</dbReference>